<dbReference type="Gene3D" id="3.30.450.30">
    <property type="entry name" value="Dynein light chain 2a, cytoplasmic"/>
    <property type="match status" value="1"/>
</dbReference>
<keyword evidence="7" id="KW-0732">Signal</keyword>
<evidence type="ECO:0000256" key="2">
    <source>
        <dbReference type="ARBA" id="ARBA00010058"/>
    </source>
</evidence>
<reference evidence="8" key="1">
    <citation type="submission" date="2021-02" db="EMBL/GenBank/DDBJ databases">
        <authorList>
            <person name="Dougan E. K."/>
            <person name="Rhodes N."/>
            <person name="Thang M."/>
            <person name="Chan C."/>
        </authorList>
    </citation>
    <scope>NUCLEOTIDE SEQUENCE</scope>
</reference>
<dbReference type="Pfam" id="PF00235">
    <property type="entry name" value="Profilin"/>
    <property type="match status" value="1"/>
</dbReference>
<evidence type="ECO:0000256" key="4">
    <source>
        <dbReference type="ARBA" id="ARBA00023203"/>
    </source>
</evidence>
<feature type="signal peptide" evidence="7">
    <location>
        <begin position="1"/>
        <end position="44"/>
    </location>
</feature>
<proteinExistence type="inferred from homology"/>
<dbReference type="PANTHER" id="PTHR11604:SF0">
    <property type="entry name" value="PROFILIN"/>
    <property type="match status" value="1"/>
</dbReference>
<sequence>MLAAAPQRVCSFLAALALSARCPLEFPRMTLWILLSCLSVLIHGNDELCETTGDASTLLQHDVNRSRQQGAWQDYCDNLALSMRSATIFGGNSNIWCTTGDTPKSEEMGVLSQYVEDFDASRLFGLTINGKPYMVIAADREHIAGKAKGGGGGCFISWSTAAIVLGNYDEGESPADCREKVKYMADFLMSSGY</sequence>
<evidence type="ECO:0000256" key="7">
    <source>
        <dbReference type="SAM" id="SignalP"/>
    </source>
</evidence>
<protein>
    <recommendedName>
        <fullName evidence="6">Profilin</fullName>
    </recommendedName>
</protein>
<dbReference type="AlphaFoldDB" id="A0A812K971"/>
<comment type="similarity">
    <text evidence="2 6">Belongs to the profilin family.</text>
</comment>
<comment type="caution">
    <text evidence="8">The sequence shown here is derived from an EMBL/GenBank/DDBJ whole genome shotgun (WGS) entry which is preliminary data.</text>
</comment>
<keyword evidence="4 6" id="KW-0009">Actin-binding</keyword>
<dbReference type="OrthoDB" id="421374at2759"/>
<dbReference type="InterPro" id="IPR048278">
    <property type="entry name" value="PFN"/>
</dbReference>
<dbReference type="Proteomes" id="UP000604046">
    <property type="component" value="Unassembled WGS sequence"/>
</dbReference>
<feature type="chain" id="PRO_5032351020" description="Profilin" evidence="7">
    <location>
        <begin position="45"/>
        <end position="193"/>
    </location>
</feature>
<gene>
    <name evidence="8" type="primary">PRO2</name>
    <name evidence="8" type="ORF">SNAT2548_LOCUS7960</name>
</gene>
<comment type="subcellular location">
    <subcellularLocation>
        <location evidence="1">Cytoplasm</location>
        <location evidence="1">Cytoskeleton</location>
    </subcellularLocation>
</comment>
<dbReference type="InterPro" id="IPR036140">
    <property type="entry name" value="PFN_sf"/>
</dbReference>
<accession>A0A812K971</accession>
<evidence type="ECO:0000313" key="9">
    <source>
        <dbReference type="Proteomes" id="UP000604046"/>
    </source>
</evidence>
<dbReference type="GO" id="GO:0005938">
    <property type="term" value="C:cell cortex"/>
    <property type="evidence" value="ECO:0007669"/>
    <property type="project" value="TreeGrafter"/>
</dbReference>
<dbReference type="PANTHER" id="PTHR11604">
    <property type="entry name" value="PROFILIN"/>
    <property type="match status" value="1"/>
</dbReference>
<dbReference type="SMART" id="SM00392">
    <property type="entry name" value="PROF"/>
    <property type="match status" value="1"/>
</dbReference>
<dbReference type="InterPro" id="IPR005455">
    <property type="entry name" value="PFN_euk"/>
</dbReference>
<name>A0A812K971_9DINO</name>
<keyword evidence="9" id="KW-1185">Reference proteome</keyword>
<evidence type="ECO:0000313" key="8">
    <source>
        <dbReference type="EMBL" id="CAE7219471.1"/>
    </source>
</evidence>
<dbReference type="SUPFAM" id="SSF55770">
    <property type="entry name" value="Profilin (actin-binding protein)"/>
    <property type="match status" value="1"/>
</dbReference>
<dbReference type="EMBL" id="CAJNDS010000569">
    <property type="protein sequence ID" value="CAE7219471.1"/>
    <property type="molecule type" value="Genomic_DNA"/>
</dbReference>
<evidence type="ECO:0000256" key="3">
    <source>
        <dbReference type="ARBA" id="ARBA00022490"/>
    </source>
</evidence>
<dbReference type="GO" id="GO:0005856">
    <property type="term" value="C:cytoskeleton"/>
    <property type="evidence" value="ECO:0007669"/>
    <property type="project" value="UniProtKB-SubCell"/>
</dbReference>
<organism evidence="8 9">
    <name type="scientific">Symbiodinium natans</name>
    <dbReference type="NCBI Taxonomy" id="878477"/>
    <lineage>
        <taxon>Eukaryota</taxon>
        <taxon>Sar</taxon>
        <taxon>Alveolata</taxon>
        <taxon>Dinophyceae</taxon>
        <taxon>Suessiales</taxon>
        <taxon>Symbiodiniaceae</taxon>
        <taxon>Symbiodinium</taxon>
    </lineage>
</organism>
<keyword evidence="5" id="KW-0206">Cytoskeleton</keyword>
<evidence type="ECO:0000256" key="1">
    <source>
        <dbReference type="ARBA" id="ARBA00004245"/>
    </source>
</evidence>
<keyword evidence="3" id="KW-0963">Cytoplasm</keyword>
<dbReference type="GO" id="GO:0003785">
    <property type="term" value="F:actin monomer binding"/>
    <property type="evidence" value="ECO:0007669"/>
    <property type="project" value="TreeGrafter"/>
</dbReference>
<evidence type="ECO:0000256" key="6">
    <source>
        <dbReference type="RuleBase" id="RU003909"/>
    </source>
</evidence>
<evidence type="ECO:0000256" key="5">
    <source>
        <dbReference type="ARBA" id="ARBA00023212"/>
    </source>
</evidence>